<feature type="region of interest" description="Disordered" evidence="1">
    <location>
        <begin position="1"/>
        <end position="21"/>
    </location>
</feature>
<name>A0A6N0JF17_ACHDE</name>
<dbReference type="RefSeq" id="WP_174715719.1">
    <property type="nucleotide sequence ID" value="NZ_CP054569.1"/>
</dbReference>
<gene>
    <name evidence="2" type="ORF">FOC81_02985</name>
</gene>
<dbReference type="AlphaFoldDB" id="A0A6N0JF17"/>
<proteinExistence type="predicted"/>
<evidence type="ECO:0000313" key="3">
    <source>
        <dbReference type="Proteomes" id="UP000509782"/>
    </source>
</evidence>
<protein>
    <submittedName>
        <fullName evidence="2">Uncharacterized protein</fullName>
    </submittedName>
</protein>
<evidence type="ECO:0000313" key="2">
    <source>
        <dbReference type="EMBL" id="QKQ45724.1"/>
    </source>
</evidence>
<evidence type="ECO:0000256" key="1">
    <source>
        <dbReference type="SAM" id="MobiDB-lite"/>
    </source>
</evidence>
<reference evidence="2 3" key="1">
    <citation type="submission" date="2020-05" db="EMBL/GenBank/DDBJ databases">
        <title>FDA dAtabase for Regulatory Grade micrObial Sequences (FDA-ARGOS): Supporting development and validation of Infectious Disease Dx tests.</title>
        <authorList>
            <person name="Sproer C."/>
            <person name="Gronow S."/>
            <person name="Severitt S."/>
            <person name="Schroder I."/>
            <person name="Tallon L."/>
            <person name="Sadzewicz L."/>
            <person name="Zhao X."/>
            <person name="Vavikolanu K."/>
            <person name="Mehta A."/>
            <person name="Aluvathingal J."/>
            <person name="Nadendla S."/>
            <person name="Myers T."/>
            <person name="Yan Y."/>
            <person name="Sichtig H."/>
        </authorList>
    </citation>
    <scope>NUCLEOTIDE SEQUENCE [LARGE SCALE GENOMIC DNA]</scope>
    <source>
        <strain evidence="2 3">FDAARGOS_787</strain>
    </source>
</reference>
<dbReference type="EMBL" id="CP054569">
    <property type="protein sequence ID" value="QKQ45724.1"/>
    <property type="molecule type" value="Genomic_DNA"/>
</dbReference>
<sequence length="100" mass="10387">MPDAPFTANARALGGRQADASQKAVGRIQARSSINAFGALIGATGAFQLHGKTEATNSAPLTHDASITNGDAVSFDTSRVVRTSTETRALNVAFHPRIHA</sequence>
<dbReference type="Proteomes" id="UP000509782">
    <property type="component" value="Chromosome"/>
</dbReference>
<accession>A0A6N0JF17</accession>
<organism evidence="2 3">
    <name type="scientific">Achromobacter denitrificans</name>
    <name type="common">Alcaligenes denitrificans</name>
    <dbReference type="NCBI Taxonomy" id="32002"/>
    <lineage>
        <taxon>Bacteria</taxon>
        <taxon>Pseudomonadati</taxon>
        <taxon>Pseudomonadota</taxon>
        <taxon>Betaproteobacteria</taxon>
        <taxon>Burkholderiales</taxon>
        <taxon>Alcaligenaceae</taxon>
        <taxon>Achromobacter</taxon>
    </lineage>
</organism>